<feature type="chain" id="PRO_5033008272" evidence="2">
    <location>
        <begin position="34"/>
        <end position="253"/>
    </location>
</feature>
<accession>A0A836BP20</accession>
<evidence type="ECO:0000313" key="4">
    <source>
        <dbReference type="Proteomes" id="UP000612055"/>
    </source>
</evidence>
<dbReference type="PROSITE" id="PS51257">
    <property type="entry name" value="PROKAR_LIPOPROTEIN"/>
    <property type="match status" value="1"/>
</dbReference>
<evidence type="ECO:0000256" key="1">
    <source>
        <dbReference type="SAM" id="MobiDB-lite"/>
    </source>
</evidence>
<feature type="compositionally biased region" description="Low complexity" evidence="1">
    <location>
        <begin position="149"/>
        <end position="227"/>
    </location>
</feature>
<reference evidence="3" key="1">
    <citation type="journal article" date="2020" name="bioRxiv">
        <title>Comparative genomics of Chlamydomonas.</title>
        <authorList>
            <person name="Craig R.J."/>
            <person name="Hasan A.R."/>
            <person name="Ness R.W."/>
            <person name="Keightley P.D."/>
        </authorList>
    </citation>
    <scope>NUCLEOTIDE SEQUENCE</scope>
    <source>
        <strain evidence="3">CCAP 11/70</strain>
    </source>
</reference>
<dbReference type="Proteomes" id="UP000612055">
    <property type="component" value="Unassembled WGS sequence"/>
</dbReference>
<evidence type="ECO:0000313" key="3">
    <source>
        <dbReference type="EMBL" id="KAG2483866.1"/>
    </source>
</evidence>
<proteinExistence type="predicted"/>
<dbReference type="AlphaFoldDB" id="A0A836BP20"/>
<feature type="signal peptide" evidence="2">
    <location>
        <begin position="1"/>
        <end position="33"/>
    </location>
</feature>
<feature type="compositionally biased region" description="Low complexity" evidence="1">
    <location>
        <begin position="235"/>
        <end position="253"/>
    </location>
</feature>
<name>A0A836BP20_9CHLO</name>
<evidence type="ECO:0000256" key="2">
    <source>
        <dbReference type="SAM" id="SignalP"/>
    </source>
</evidence>
<dbReference type="OrthoDB" id="552437at2759"/>
<feature type="region of interest" description="Disordered" evidence="1">
    <location>
        <begin position="149"/>
        <end position="253"/>
    </location>
</feature>
<gene>
    <name evidence="3" type="ORF">HYH03_017263</name>
</gene>
<keyword evidence="2" id="KW-0732">Signal</keyword>
<sequence length="253" mass="24951">MSQPRDSVCGRRALGVAVLLVALACSPIGAAGARRGVGAAAFKQQQSSDIALGDEGFSGYFGRKLQQSCQYNCTKLNSCMSNTCSYYNSTHIYVLVSVGSCKPGNVSWFCCRQAAPICSLDTSSCPGNVAGNTCNDLTTVGYFIQIGPPASSATQPSPTASPTSAAQPPASSAAQPPASSAAQPPASPASPATQPPASTATQPPASTAAQPPASSAAQPPAASAAQPPAAPAAQPPAASAAQPSPSSTPASSP</sequence>
<comment type="caution">
    <text evidence="3">The sequence shown here is derived from an EMBL/GenBank/DDBJ whole genome shotgun (WGS) entry which is preliminary data.</text>
</comment>
<organism evidence="3 4">
    <name type="scientific">Edaphochlamys debaryana</name>
    <dbReference type="NCBI Taxonomy" id="47281"/>
    <lineage>
        <taxon>Eukaryota</taxon>
        <taxon>Viridiplantae</taxon>
        <taxon>Chlorophyta</taxon>
        <taxon>core chlorophytes</taxon>
        <taxon>Chlorophyceae</taxon>
        <taxon>CS clade</taxon>
        <taxon>Chlamydomonadales</taxon>
        <taxon>Chlamydomonadales incertae sedis</taxon>
        <taxon>Edaphochlamys</taxon>
    </lineage>
</organism>
<dbReference type="EMBL" id="JAEHOE010000163">
    <property type="protein sequence ID" value="KAG2483866.1"/>
    <property type="molecule type" value="Genomic_DNA"/>
</dbReference>
<keyword evidence="4" id="KW-1185">Reference proteome</keyword>
<protein>
    <submittedName>
        <fullName evidence="3">Uncharacterized protein</fullName>
    </submittedName>
</protein>